<keyword evidence="6" id="KW-0201">Cytochrome c-type biogenesis</keyword>
<keyword evidence="5 9" id="KW-0812">Transmembrane</keyword>
<dbReference type="EMBL" id="FRDI01000002">
    <property type="protein sequence ID" value="SHN49204.1"/>
    <property type="molecule type" value="Genomic_DNA"/>
</dbReference>
<feature type="transmembrane region" description="Helical" evidence="9">
    <location>
        <begin position="57"/>
        <end position="77"/>
    </location>
</feature>
<evidence type="ECO:0000256" key="6">
    <source>
        <dbReference type="ARBA" id="ARBA00022748"/>
    </source>
</evidence>
<dbReference type="GO" id="GO:0020037">
    <property type="term" value="F:heme binding"/>
    <property type="evidence" value="ECO:0007669"/>
    <property type="project" value="InterPro"/>
</dbReference>
<dbReference type="PANTHER" id="PTHR30071:SF1">
    <property type="entry name" value="CYTOCHROME B_B6 PROTEIN-RELATED"/>
    <property type="match status" value="1"/>
</dbReference>
<dbReference type="InterPro" id="IPR002541">
    <property type="entry name" value="Cyt_c_assembly"/>
</dbReference>
<dbReference type="Pfam" id="PF01578">
    <property type="entry name" value="Cytochrom_C_asm"/>
    <property type="match status" value="1"/>
</dbReference>
<dbReference type="InterPro" id="IPR003557">
    <property type="entry name" value="Cyt_c_biogenesis_CcmC"/>
</dbReference>
<feature type="transmembrane region" description="Helical" evidence="9">
    <location>
        <begin position="151"/>
        <end position="175"/>
    </location>
</feature>
<dbReference type="STRING" id="1121455.SAMN02745728_00107"/>
<accession>A0A1M7RSK5</accession>
<dbReference type="RefSeq" id="WP_084650527.1">
    <property type="nucleotide sequence ID" value="NZ_FRDI01000002.1"/>
</dbReference>
<dbReference type="PRINTS" id="PR01386">
    <property type="entry name" value="CCMCBIOGNSIS"/>
</dbReference>
<proteinExistence type="inferred from homology"/>
<organism evidence="11 12">
    <name type="scientific">Desulfovibrio litoralis DSM 11393</name>
    <dbReference type="NCBI Taxonomy" id="1121455"/>
    <lineage>
        <taxon>Bacteria</taxon>
        <taxon>Pseudomonadati</taxon>
        <taxon>Thermodesulfobacteriota</taxon>
        <taxon>Desulfovibrionia</taxon>
        <taxon>Desulfovibrionales</taxon>
        <taxon>Desulfovibrionaceae</taxon>
        <taxon>Desulfovibrio</taxon>
    </lineage>
</organism>
<comment type="function">
    <text evidence="1">Required for the export of heme to the periplasm for the biogenesis of c-type cytochromes.</text>
</comment>
<keyword evidence="12" id="KW-1185">Reference proteome</keyword>
<name>A0A1M7RSK5_9BACT</name>
<gene>
    <name evidence="11" type="ORF">SAMN02745728_00107</name>
</gene>
<reference evidence="11 12" key="1">
    <citation type="submission" date="2016-12" db="EMBL/GenBank/DDBJ databases">
        <authorList>
            <person name="Song W.-J."/>
            <person name="Kurnit D.M."/>
        </authorList>
    </citation>
    <scope>NUCLEOTIDE SEQUENCE [LARGE SCALE GENOMIC DNA]</scope>
    <source>
        <strain evidence="11 12">DSM 11393</strain>
    </source>
</reference>
<evidence type="ECO:0000256" key="7">
    <source>
        <dbReference type="ARBA" id="ARBA00022989"/>
    </source>
</evidence>
<feature type="transmembrane region" description="Helical" evidence="9">
    <location>
        <begin position="89"/>
        <end position="109"/>
    </location>
</feature>
<feature type="transmembrane region" description="Helical" evidence="9">
    <location>
        <begin position="15"/>
        <end position="37"/>
    </location>
</feature>
<dbReference type="InterPro" id="IPR045062">
    <property type="entry name" value="Cyt_c_biogenesis_CcsA/CcmC"/>
</dbReference>
<evidence type="ECO:0000259" key="10">
    <source>
        <dbReference type="Pfam" id="PF01578"/>
    </source>
</evidence>
<evidence type="ECO:0000256" key="5">
    <source>
        <dbReference type="ARBA" id="ARBA00022692"/>
    </source>
</evidence>
<comment type="subcellular location">
    <subcellularLocation>
        <location evidence="2">Membrane</location>
        <topology evidence="2">Multi-pass membrane protein</topology>
    </subcellularLocation>
</comment>
<dbReference type="GO" id="GO:0017004">
    <property type="term" value="P:cytochrome complex assembly"/>
    <property type="evidence" value="ECO:0007669"/>
    <property type="project" value="UniProtKB-KW"/>
</dbReference>
<dbReference type="AlphaFoldDB" id="A0A1M7RSK5"/>
<evidence type="ECO:0000256" key="9">
    <source>
        <dbReference type="SAM" id="Phobius"/>
    </source>
</evidence>
<keyword evidence="7 9" id="KW-1133">Transmembrane helix</keyword>
<feature type="transmembrane region" description="Helical" evidence="9">
    <location>
        <begin position="195"/>
        <end position="214"/>
    </location>
</feature>
<protein>
    <recommendedName>
        <fullName evidence="4">Heme exporter protein C</fullName>
    </recommendedName>
</protein>
<feature type="transmembrane region" description="Helical" evidence="9">
    <location>
        <begin position="121"/>
        <end position="139"/>
    </location>
</feature>
<dbReference type="OrthoDB" id="9778550at2"/>
<keyword evidence="8 9" id="KW-0472">Membrane</keyword>
<dbReference type="GO" id="GO:0005886">
    <property type="term" value="C:plasma membrane"/>
    <property type="evidence" value="ECO:0007669"/>
    <property type="project" value="TreeGrafter"/>
</dbReference>
<evidence type="ECO:0000313" key="12">
    <source>
        <dbReference type="Proteomes" id="UP000186469"/>
    </source>
</evidence>
<feature type="domain" description="Cytochrome c assembly protein" evidence="10">
    <location>
        <begin position="24"/>
        <end position="178"/>
    </location>
</feature>
<dbReference type="PANTHER" id="PTHR30071">
    <property type="entry name" value="HEME EXPORTER PROTEIN C"/>
    <property type="match status" value="1"/>
</dbReference>
<evidence type="ECO:0000256" key="2">
    <source>
        <dbReference type="ARBA" id="ARBA00004141"/>
    </source>
</evidence>
<evidence type="ECO:0000313" key="11">
    <source>
        <dbReference type="EMBL" id="SHN49204.1"/>
    </source>
</evidence>
<evidence type="ECO:0000256" key="1">
    <source>
        <dbReference type="ARBA" id="ARBA00002442"/>
    </source>
</evidence>
<sequence>MHTIQTPINSKIDKFIPLLAVLGGLGFSLCQWLIFIYAPVETQMGITQKIFYFHLPFAWWSFISFFVAFVSGILYLYSKNFFWDNLGVAAVEVGVVFCSLALITGSIWARHSWNTWWTWDPRLTTSLVLWFIYVGYLIIRGLEMSKARLATISAVLSIIAFLDVPLVFFSARLWRTVHPAVFGNQNGGLEPEMKLTVFICLFAFMFFWLALVLIRQRQKTLETYLNDKAVQINLDNI</sequence>
<evidence type="ECO:0000256" key="3">
    <source>
        <dbReference type="ARBA" id="ARBA00005840"/>
    </source>
</evidence>
<comment type="similarity">
    <text evidence="3">Belongs to the CcmC/CycZ/HelC family.</text>
</comment>
<dbReference type="GO" id="GO:0015232">
    <property type="term" value="F:heme transmembrane transporter activity"/>
    <property type="evidence" value="ECO:0007669"/>
    <property type="project" value="InterPro"/>
</dbReference>
<evidence type="ECO:0000256" key="4">
    <source>
        <dbReference type="ARBA" id="ARBA00016463"/>
    </source>
</evidence>
<evidence type="ECO:0000256" key="8">
    <source>
        <dbReference type="ARBA" id="ARBA00023136"/>
    </source>
</evidence>
<dbReference type="Proteomes" id="UP000186469">
    <property type="component" value="Unassembled WGS sequence"/>
</dbReference>